<dbReference type="SMART" id="SM00487">
    <property type="entry name" value="DEXDc"/>
    <property type="match status" value="1"/>
</dbReference>
<feature type="short sequence motif" description="Q motif" evidence="6">
    <location>
        <begin position="3"/>
        <end position="31"/>
    </location>
</feature>
<dbReference type="PANTHER" id="PTHR47959">
    <property type="entry name" value="ATP-DEPENDENT RNA HELICASE RHLE-RELATED"/>
    <property type="match status" value="1"/>
</dbReference>
<proteinExistence type="inferred from homology"/>
<dbReference type="RefSeq" id="WP_078189302.1">
    <property type="nucleotide sequence ID" value="NZ_JAMCOU010000039.1"/>
</dbReference>
<dbReference type="PROSITE" id="PS51194">
    <property type="entry name" value="HELICASE_CTER"/>
    <property type="match status" value="1"/>
</dbReference>
<accession>A0A1T1H4N5</accession>
<dbReference type="PANTHER" id="PTHR47959:SF17">
    <property type="entry name" value="ATP-DEPENDENT RNA HELICASE DEAD BOX FAMILY"/>
    <property type="match status" value="1"/>
</dbReference>
<dbReference type="Pfam" id="PF00271">
    <property type="entry name" value="Helicase_C"/>
    <property type="match status" value="1"/>
</dbReference>
<dbReference type="Gene3D" id="3.40.50.300">
    <property type="entry name" value="P-loop containing nucleotide triphosphate hydrolases"/>
    <property type="match status" value="2"/>
</dbReference>
<dbReference type="SUPFAM" id="SSF52540">
    <property type="entry name" value="P-loop containing nucleoside triphosphate hydrolases"/>
    <property type="match status" value="1"/>
</dbReference>
<evidence type="ECO:0000256" key="5">
    <source>
        <dbReference type="ARBA" id="ARBA00038437"/>
    </source>
</evidence>
<dbReference type="GO" id="GO:0005524">
    <property type="term" value="F:ATP binding"/>
    <property type="evidence" value="ECO:0007669"/>
    <property type="project" value="UniProtKB-KW"/>
</dbReference>
<dbReference type="AlphaFoldDB" id="A0A1T1H4N5"/>
<keyword evidence="1 7" id="KW-0547">Nucleotide-binding</keyword>
<dbReference type="PROSITE" id="PS51195">
    <property type="entry name" value="Q_MOTIF"/>
    <property type="match status" value="1"/>
</dbReference>
<sequence length="603" mass="68006">MSKTFADFPLHESLQLALQGLGFTTPTPVQEQSIPAALEGKDLLVSSQTGSGKTAAFLLPTVNALAGQDTLMSFKERMKAVTAPSILVLCPTRELAQQVSQDAIALVRHMKGVRIAAIMGGMPFGKQIQQLKGAQVVVATPGRLLDLVNRRQIKLDNVDALIVDEADRMLDLGFSEDLEAISDLAANRKQTLMFSATFAPRIITLAERMMNDPQRIAIETGHSTNTDITQTLHWTDGFEHKKKLLTHWLSDESVDQAVVFASTQEDTDMLAEELAEAGHSVVALHGAMPQTVRNRRLRSIREGRAKILVATDVAARGLDVPTISHVINFGLPMKNEDYVHRIGRTGRAGRTGNAITLATYRERGKIRALEDFLDARLNVSEIEGLEPSPPPARGSRDGGRGRRDGGRGGRGGFGGGRRFEGESNFKRREGNRDGERRSFGGEDRPRREYNNDRPRREGGFEDRPRREFNNDRPRREGGFEDRPRREFNNDRPRREGGFEDRPRREFNSDRPRREGGFDRRSNDDNRGNRVDYKPAREGYGDRPKRSFGEDRPRREFNGDRPQRSFGEDRPKRFGDDRPKRFGDDKPRGERTFGEDRPRRKFND</sequence>
<dbReference type="InterPro" id="IPR050079">
    <property type="entry name" value="DEAD_box_RNA_helicase"/>
</dbReference>
<feature type="domain" description="Helicase ATP-binding" evidence="9">
    <location>
        <begin position="34"/>
        <end position="216"/>
    </location>
</feature>
<keyword evidence="2 7" id="KW-0378">Hydrolase</keyword>
<dbReference type="SMART" id="SM00490">
    <property type="entry name" value="HELICc"/>
    <property type="match status" value="1"/>
</dbReference>
<dbReference type="GO" id="GO:0003676">
    <property type="term" value="F:nucleic acid binding"/>
    <property type="evidence" value="ECO:0007669"/>
    <property type="project" value="InterPro"/>
</dbReference>
<protein>
    <submittedName>
        <fullName evidence="12">DEAD/DEAH box helicase</fullName>
    </submittedName>
</protein>
<feature type="compositionally biased region" description="Basic and acidic residues" evidence="8">
    <location>
        <begin position="394"/>
        <end position="407"/>
    </location>
</feature>
<evidence type="ECO:0000256" key="8">
    <source>
        <dbReference type="SAM" id="MobiDB-lite"/>
    </source>
</evidence>
<evidence type="ECO:0000256" key="6">
    <source>
        <dbReference type="PROSITE-ProRule" id="PRU00552"/>
    </source>
</evidence>
<gene>
    <name evidence="12" type="ORF">B1202_04020</name>
</gene>
<feature type="domain" description="Helicase C-terminal" evidence="10">
    <location>
        <begin position="244"/>
        <end position="388"/>
    </location>
</feature>
<dbReference type="GO" id="GO:0016787">
    <property type="term" value="F:hydrolase activity"/>
    <property type="evidence" value="ECO:0007669"/>
    <property type="project" value="UniProtKB-KW"/>
</dbReference>
<evidence type="ECO:0000313" key="13">
    <source>
        <dbReference type="Proteomes" id="UP000191160"/>
    </source>
</evidence>
<keyword evidence="4 7" id="KW-0067">ATP-binding</keyword>
<organism evidence="12 13">
    <name type="scientific">Acinetobacter amyesii</name>
    <dbReference type="NCBI Taxonomy" id="2942470"/>
    <lineage>
        <taxon>Bacteria</taxon>
        <taxon>Pseudomonadati</taxon>
        <taxon>Pseudomonadota</taxon>
        <taxon>Gammaproteobacteria</taxon>
        <taxon>Moraxellales</taxon>
        <taxon>Moraxellaceae</taxon>
        <taxon>Acinetobacter</taxon>
    </lineage>
</organism>
<evidence type="ECO:0000313" key="12">
    <source>
        <dbReference type="EMBL" id="OOV84803.1"/>
    </source>
</evidence>
<name>A0A1T1H4N5_9GAMM</name>
<dbReference type="CDD" id="cd18787">
    <property type="entry name" value="SF2_C_DEAD"/>
    <property type="match status" value="1"/>
</dbReference>
<evidence type="ECO:0000259" key="11">
    <source>
        <dbReference type="PROSITE" id="PS51195"/>
    </source>
</evidence>
<dbReference type="GO" id="GO:0005829">
    <property type="term" value="C:cytosol"/>
    <property type="evidence" value="ECO:0007669"/>
    <property type="project" value="TreeGrafter"/>
</dbReference>
<dbReference type="EMBL" id="MVKX01000002">
    <property type="protein sequence ID" value="OOV84803.1"/>
    <property type="molecule type" value="Genomic_DNA"/>
</dbReference>
<comment type="similarity">
    <text evidence="5 7">Belongs to the DEAD box helicase family.</text>
</comment>
<evidence type="ECO:0000259" key="9">
    <source>
        <dbReference type="PROSITE" id="PS51192"/>
    </source>
</evidence>
<evidence type="ECO:0000256" key="4">
    <source>
        <dbReference type="ARBA" id="ARBA00022840"/>
    </source>
</evidence>
<dbReference type="InterPro" id="IPR044742">
    <property type="entry name" value="DEAD/DEAH_RhlB"/>
</dbReference>
<dbReference type="InterPro" id="IPR027417">
    <property type="entry name" value="P-loop_NTPase"/>
</dbReference>
<dbReference type="InterPro" id="IPR011545">
    <property type="entry name" value="DEAD/DEAH_box_helicase_dom"/>
</dbReference>
<evidence type="ECO:0000256" key="7">
    <source>
        <dbReference type="RuleBase" id="RU000492"/>
    </source>
</evidence>
<dbReference type="PROSITE" id="PS51192">
    <property type="entry name" value="HELICASE_ATP_BIND_1"/>
    <property type="match status" value="1"/>
</dbReference>
<dbReference type="PROSITE" id="PS00039">
    <property type="entry name" value="DEAD_ATP_HELICASE"/>
    <property type="match status" value="1"/>
</dbReference>
<evidence type="ECO:0000259" key="10">
    <source>
        <dbReference type="PROSITE" id="PS51194"/>
    </source>
</evidence>
<dbReference type="CDD" id="cd00268">
    <property type="entry name" value="DEADc"/>
    <property type="match status" value="1"/>
</dbReference>
<feature type="region of interest" description="Disordered" evidence="8">
    <location>
        <begin position="382"/>
        <end position="603"/>
    </location>
</feature>
<comment type="caution">
    <text evidence="12">The sequence shown here is derived from an EMBL/GenBank/DDBJ whole genome shotgun (WGS) entry which is preliminary data.</text>
</comment>
<dbReference type="InterPro" id="IPR001650">
    <property type="entry name" value="Helicase_C-like"/>
</dbReference>
<evidence type="ECO:0000256" key="2">
    <source>
        <dbReference type="ARBA" id="ARBA00022801"/>
    </source>
</evidence>
<evidence type="ECO:0000256" key="1">
    <source>
        <dbReference type="ARBA" id="ARBA00022741"/>
    </source>
</evidence>
<keyword evidence="13" id="KW-1185">Reference proteome</keyword>
<evidence type="ECO:0000256" key="3">
    <source>
        <dbReference type="ARBA" id="ARBA00022806"/>
    </source>
</evidence>
<feature type="compositionally biased region" description="Basic and acidic residues" evidence="8">
    <location>
        <begin position="417"/>
        <end position="603"/>
    </location>
</feature>
<dbReference type="GO" id="GO:0003724">
    <property type="term" value="F:RNA helicase activity"/>
    <property type="evidence" value="ECO:0007669"/>
    <property type="project" value="InterPro"/>
</dbReference>
<feature type="domain" description="DEAD-box RNA helicase Q" evidence="11">
    <location>
        <begin position="3"/>
        <end position="31"/>
    </location>
</feature>
<dbReference type="InterPro" id="IPR000629">
    <property type="entry name" value="RNA-helicase_DEAD-box_CS"/>
</dbReference>
<dbReference type="InterPro" id="IPR014014">
    <property type="entry name" value="RNA_helicase_DEAD_Q_motif"/>
</dbReference>
<dbReference type="InterPro" id="IPR014001">
    <property type="entry name" value="Helicase_ATP-bd"/>
</dbReference>
<dbReference type="Proteomes" id="UP000191160">
    <property type="component" value="Unassembled WGS sequence"/>
</dbReference>
<keyword evidence="3 7" id="KW-0347">Helicase</keyword>
<reference evidence="12 13" key="1">
    <citation type="submission" date="2017-02" db="EMBL/GenBank/DDBJ databases">
        <title>Acinetobacter sp. ANC 4945, whole genome shotgun sequencing project.</title>
        <authorList>
            <person name="Radolfova-Krizova L."/>
            <person name="Al Atrouni A."/>
            <person name="Nemec A."/>
        </authorList>
    </citation>
    <scope>NUCLEOTIDE SEQUENCE [LARGE SCALE GENOMIC DNA]</scope>
    <source>
        <strain evidence="12 13">ANC 4945</strain>
    </source>
</reference>
<dbReference type="Pfam" id="PF00270">
    <property type="entry name" value="DEAD"/>
    <property type="match status" value="1"/>
</dbReference>